<dbReference type="AlphaFoldDB" id="A0A1M4VV28"/>
<reference evidence="4 5" key="1">
    <citation type="submission" date="2016-11" db="EMBL/GenBank/DDBJ databases">
        <authorList>
            <person name="Jaros S."/>
            <person name="Januszkiewicz K."/>
            <person name="Wedrychowicz H."/>
        </authorList>
    </citation>
    <scope>NUCLEOTIDE SEQUENCE [LARGE SCALE GENOMIC DNA]</scope>
    <source>
        <strain evidence="4 5">DSM 14828</strain>
    </source>
</reference>
<evidence type="ECO:0000259" key="3">
    <source>
        <dbReference type="PROSITE" id="PS50977"/>
    </source>
</evidence>
<dbReference type="STRING" id="1120975.SAMN02746064_01065"/>
<dbReference type="RefSeq" id="WP_073270054.1">
    <property type="nucleotide sequence ID" value="NZ_FQTU01000006.1"/>
</dbReference>
<keyword evidence="5" id="KW-1185">Reference proteome</keyword>
<protein>
    <submittedName>
        <fullName evidence="4">Transcriptional regulator, TetR family</fullName>
    </submittedName>
</protein>
<gene>
    <name evidence="4" type="ORF">SAMN02746064_01065</name>
</gene>
<dbReference type="Gene3D" id="1.10.357.10">
    <property type="entry name" value="Tetracycline Repressor, domain 2"/>
    <property type="match status" value="1"/>
</dbReference>
<dbReference type="OrthoDB" id="9810250at2"/>
<dbReference type="Pfam" id="PF00440">
    <property type="entry name" value="TetR_N"/>
    <property type="match status" value="1"/>
</dbReference>
<dbReference type="SUPFAM" id="SSF46689">
    <property type="entry name" value="Homeodomain-like"/>
    <property type="match status" value="1"/>
</dbReference>
<name>A0A1M4VV28_9FIRM</name>
<feature type="domain" description="HTH tetR-type" evidence="3">
    <location>
        <begin position="8"/>
        <end position="68"/>
    </location>
</feature>
<dbReference type="Proteomes" id="UP000184251">
    <property type="component" value="Unassembled WGS sequence"/>
</dbReference>
<dbReference type="PROSITE" id="PS50977">
    <property type="entry name" value="HTH_TETR_2"/>
    <property type="match status" value="1"/>
</dbReference>
<dbReference type="GO" id="GO:0003677">
    <property type="term" value="F:DNA binding"/>
    <property type="evidence" value="ECO:0007669"/>
    <property type="project" value="UniProtKB-UniRule"/>
</dbReference>
<evidence type="ECO:0000313" key="4">
    <source>
        <dbReference type="EMBL" id="SHE72703.1"/>
    </source>
</evidence>
<organism evidence="4 5">
    <name type="scientific">Alkalibacter saccharofermentans DSM 14828</name>
    <dbReference type="NCBI Taxonomy" id="1120975"/>
    <lineage>
        <taxon>Bacteria</taxon>
        <taxon>Bacillati</taxon>
        <taxon>Bacillota</taxon>
        <taxon>Clostridia</taxon>
        <taxon>Eubacteriales</taxon>
        <taxon>Eubacteriaceae</taxon>
        <taxon>Alkalibacter</taxon>
    </lineage>
</organism>
<proteinExistence type="predicted"/>
<evidence type="ECO:0000256" key="1">
    <source>
        <dbReference type="ARBA" id="ARBA00023125"/>
    </source>
</evidence>
<dbReference type="EMBL" id="FQTU01000006">
    <property type="protein sequence ID" value="SHE72703.1"/>
    <property type="molecule type" value="Genomic_DNA"/>
</dbReference>
<keyword evidence="1 2" id="KW-0238">DNA-binding</keyword>
<accession>A0A1M4VV28</accession>
<dbReference type="InterPro" id="IPR009057">
    <property type="entry name" value="Homeodomain-like_sf"/>
</dbReference>
<sequence length="223" mass="26612">MAVYKTGEKSRNKIIETCKELFYLNGYKNTTYKDICEKADSNPGLINYYFKTKKKISEIIYGNFYVDIKTAVENYMIKNYGEYDLQVGTCLEILIFTDLAENDENMNRFYYEMCLEGVEYDMKVFKYFFRLHVDKYKLPITEDQIRLIWVANISIGIGIAKKHIEGYLQIPKEELFDFRIRTMYNSMGIGNEKIDDILKRTYEIYKDMKVTLKDYFVISLDRK</sequence>
<evidence type="ECO:0000256" key="2">
    <source>
        <dbReference type="PROSITE-ProRule" id="PRU00335"/>
    </source>
</evidence>
<feature type="DNA-binding region" description="H-T-H motif" evidence="2">
    <location>
        <begin position="31"/>
        <end position="50"/>
    </location>
</feature>
<evidence type="ECO:0000313" key="5">
    <source>
        <dbReference type="Proteomes" id="UP000184251"/>
    </source>
</evidence>
<dbReference type="InterPro" id="IPR001647">
    <property type="entry name" value="HTH_TetR"/>
</dbReference>